<name>A0A7J7IHU7_9RHOD</name>
<feature type="domain" description="Condensin-2 complex subunit H2 C-terminal" evidence="2">
    <location>
        <begin position="151"/>
        <end position="262"/>
    </location>
</feature>
<dbReference type="AlphaFoldDB" id="A0A7J7IHU7"/>
<dbReference type="InterPro" id="IPR031737">
    <property type="entry name" value="CNDH2_C"/>
</dbReference>
<dbReference type="OrthoDB" id="10038475at2759"/>
<protein>
    <recommendedName>
        <fullName evidence="2">Condensin-2 complex subunit H2 C-terminal domain-containing protein</fullName>
    </recommendedName>
</protein>
<comment type="caution">
    <text evidence="3">The sequence shown here is derived from an EMBL/GenBank/DDBJ whole genome shotgun (WGS) entry which is preliminary data.</text>
</comment>
<dbReference type="PANTHER" id="PTHR14324">
    <property type="entry name" value="CONDENSIN-2 COMPLEX SUBUNIT H2"/>
    <property type="match status" value="1"/>
</dbReference>
<dbReference type="GO" id="GO:0000796">
    <property type="term" value="C:condensin complex"/>
    <property type="evidence" value="ECO:0007669"/>
    <property type="project" value="TreeGrafter"/>
</dbReference>
<dbReference type="GO" id="GO:0005634">
    <property type="term" value="C:nucleus"/>
    <property type="evidence" value="ECO:0007669"/>
    <property type="project" value="TreeGrafter"/>
</dbReference>
<dbReference type="Pfam" id="PF16858">
    <property type="entry name" value="CNDH2_C"/>
    <property type="match status" value="1"/>
</dbReference>
<keyword evidence="4" id="KW-1185">Reference proteome</keyword>
<feature type="region of interest" description="Disordered" evidence="1">
    <location>
        <begin position="39"/>
        <end position="99"/>
    </location>
</feature>
<accession>A0A7J7IHU7</accession>
<feature type="compositionally biased region" description="Polar residues" evidence="1">
    <location>
        <begin position="85"/>
        <end position="95"/>
    </location>
</feature>
<dbReference type="GO" id="GO:0003682">
    <property type="term" value="F:chromatin binding"/>
    <property type="evidence" value="ECO:0007669"/>
    <property type="project" value="TreeGrafter"/>
</dbReference>
<dbReference type="EMBL" id="VWRR01000011">
    <property type="protein sequence ID" value="KAF6002239.1"/>
    <property type="molecule type" value="Genomic_DNA"/>
</dbReference>
<dbReference type="InterPro" id="IPR031739">
    <property type="entry name" value="Ncaph2"/>
</dbReference>
<dbReference type="Proteomes" id="UP000530660">
    <property type="component" value="Unassembled WGS sequence"/>
</dbReference>
<dbReference type="PANTHER" id="PTHR14324:SF3">
    <property type="entry name" value="CONDENSIN-2 COMPLEX SUBUNIT H2"/>
    <property type="match status" value="1"/>
</dbReference>
<dbReference type="GO" id="GO:0051306">
    <property type="term" value="P:mitotic sister chromatid separation"/>
    <property type="evidence" value="ECO:0007669"/>
    <property type="project" value="TreeGrafter"/>
</dbReference>
<sequence length="278" mass="31150">MLSSEATQLVRRGDSEWARSWMHIIFRGSLFPPLDASVQAHRRPKRHRGTRRQGVAELSASDDESTSTGTDDDLSQDGDRHEASGSLTDNPNNKPNDILLSWNETLDPAVETSADAALPEIGNLDMFDASDGLFAGEAHLSDANPEALVETFEQICRRYLEETATAWRRVQEERTLYQRVESWHTTLRPQLLAAEQRAVFSVPVYLERVGERVRPYRTAAEPIPINVVCADFDRVETCRLFVALLHWAAETGLKLEAATTRHCVPQPAACDPHLYSTV</sequence>
<reference evidence="3 4" key="1">
    <citation type="journal article" date="2020" name="J. Phycol.">
        <title>Comparative genome analysis reveals Cyanidiococcus gen. nov., a new extremophilic red algal genus sister to Cyanidioschyzon (Cyanidioschyzonaceae, Rhodophyta).</title>
        <authorList>
            <person name="Liu S.-L."/>
            <person name="Chiang Y.-R."/>
            <person name="Yoon H.S."/>
            <person name="Fu H.-Y."/>
        </authorList>
    </citation>
    <scope>NUCLEOTIDE SEQUENCE [LARGE SCALE GENOMIC DNA]</scope>
    <source>
        <strain evidence="3 4">THAL066</strain>
    </source>
</reference>
<evidence type="ECO:0000313" key="4">
    <source>
        <dbReference type="Proteomes" id="UP000530660"/>
    </source>
</evidence>
<evidence type="ECO:0000313" key="3">
    <source>
        <dbReference type="EMBL" id="KAF6002239.1"/>
    </source>
</evidence>
<proteinExistence type="predicted"/>
<feature type="compositionally biased region" description="Basic residues" evidence="1">
    <location>
        <begin position="40"/>
        <end position="51"/>
    </location>
</feature>
<organism evidence="3 4">
    <name type="scientific">Cyanidiococcus yangmingshanensis</name>
    <dbReference type="NCBI Taxonomy" id="2690220"/>
    <lineage>
        <taxon>Eukaryota</taxon>
        <taxon>Rhodophyta</taxon>
        <taxon>Bangiophyceae</taxon>
        <taxon>Cyanidiales</taxon>
        <taxon>Cyanidiaceae</taxon>
        <taxon>Cyanidiococcus</taxon>
    </lineage>
</organism>
<gene>
    <name evidence="3" type="ORF">F1559_003127</name>
</gene>
<evidence type="ECO:0000259" key="2">
    <source>
        <dbReference type="Pfam" id="PF16858"/>
    </source>
</evidence>
<evidence type="ECO:0000256" key="1">
    <source>
        <dbReference type="SAM" id="MobiDB-lite"/>
    </source>
</evidence>
<dbReference type="GO" id="GO:0010032">
    <property type="term" value="P:meiotic chromosome condensation"/>
    <property type="evidence" value="ECO:0007669"/>
    <property type="project" value="TreeGrafter"/>
</dbReference>
<feature type="compositionally biased region" description="Acidic residues" evidence="1">
    <location>
        <begin position="60"/>
        <end position="76"/>
    </location>
</feature>